<evidence type="ECO:0000313" key="5">
    <source>
        <dbReference type="Proteomes" id="UP000237846"/>
    </source>
</evidence>
<feature type="transmembrane region" description="Helical" evidence="2">
    <location>
        <begin position="739"/>
        <end position="761"/>
    </location>
</feature>
<gene>
    <name evidence="4" type="ORF">CLV72_106272</name>
</gene>
<feature type="transmembrane region" description="Helical" evidence="2">
    <location>
        <begin position="567"/>
        <end position="587"/>
    </location>
</feature>
<proteinExistence type="predicted"/>
<dbReference type="EMBL" id="PVZC01000006">
    <property type="protein sequence ID" value="PRX97236.1"/>
    <property type="molecule type" value="Genomic_DNA"/>
</dbReference>
<organism evidence="4 5">
    <name type="scientific">Allonocardiopsis opalescens</name>
    <dbReference type="NCBI Taxonomy" id="1144618"/>
    <lineage>
        <taxon>Bacteria</taxon>
        <taxon>Bacillati</taxon>
        <taxon>Actinomycetota</taxon>
        <taxon>Actinomycetes</taxon>
        <taxon>Streptosporangiales</taxon>
        <taxon>Allonocardiopsis</taxon>
    </lineage>
</organism>
<keyword evidence="5" id="KW-1185">Reference proteome</keyword>
<evidence type="ECO:0000256" key="1">
    <source>
        <dbReference type="SAM" id="MobiDB-lite"/>
    </source>
</evidence>
<feature type="transmembrane region" description="Helical" evidence="2">
    <location>
        <begin position="623"/>
        <end position="643"/>
    </location>
</feature>
<dbReference type="InterPro" id="IPR017850">
    <property type="entry name" value="Alkaline_phosphatase_core_sf"/>
</dbReference>
<feature type="compositionally biased region" description="Low complexity" evidence="1">
    <location>
        <begin position="73"/>
        <end position="82"/>
    </location>
</feature>
<evidence type="ECO:0000256" key="2">
    <source>
        <dbReference type="SAM" id="Phobius"/>
    </source>
</evidence>
<feature type="transmembrane region" description="Helical" evidence="2">
    <location>
        <begin position="462"/>
        <end position="481"/>
    </location>
</feature>
<feature type="region of interest" description="Disordered" evidence="1">
    <location>
        <begin position="37"/>
        <end position="82"/>
    </location>
</feature>
<feature type="chain" id="PRO_5015623274" evidence="3">
    <location>
        <begin position="37"/>
        <end position="822"/>
    </location>
</feature>
<evidence type="ECO:0000256" key="3">
    <source>
        <dbReference type="SAM" id="SignalP"/>
    </source>
</evidence>
<feature type="transmembrane region" description="Helical" evidence="2">
    <location>
        <begin position="709"/>
        <end position="727"/>
    </location>
</feature>
<dbReference type="Gene3D" id="3.40.720.10">
    <property type="entry name" value="Alkaline Phosphatase, subunit A"/>
    <property type="match status" value="1"/>
</dbReference>
<keyword evidence="2" id="KW-0812">Transmembrane</keyword>
<feature type="region of interest" description="Disordered" evidence="1">
    <location>
        <begin position="796"/>
        <end position="822"/>
    </location>
</feature>
<accession>A0A2T0Q0E2</accession>
<evidence type="ECO:0000313" key="4">
    <source>
        <dbReference type="EMBL" id="PRX97236.1"/>
    </source>
</evidence>
<keyword evidence="2" id="KW-1133">Transmembrane helix</keyword>
<feature type="transmembrane region" description="Helical" evidence="2">
    <location>
        <begin position="650"/>
        <end position="670"/>
    </location>
</feature>
<keyword evidence="3" id="KW-0732">Signal</keyword>
<dbReference type="AlphaFoldDB" id="A0A2T0Q0E2"/>
<feature type="transmembrane region" description="Helical" evidence="2">
    <location>
        <begin position="525"/>
        <end position="547"/>
    </location>
</feature>
<feature type="signal peptide" evidence="3">
    <location>
        <begin position="1"/>
        <end position="36"/>
    </location>
</feature>
<protein>
    <submittedName>
        <fullName evidence="4">Uncharacterized protein</fullName>
    </submittedName>
</protein>
<reference evidence="4 5" key="1">
    <citation type="submission" date="2018-03" db="EMBL/GenBank/DDBJ databases">
        <title>Genomic Encyclopedia of Archaeal and Bacterial Type Strains, Phase II (KMG-II): from individual species to whole genera.</title>
        <authorList>
            <person name="Goeker M."/>
        </authorList>
    </citation>
    <scope>NUCLEOTIDE SEQUENCE [LARGE SCALE GENOMIC DNA]</scope>
    <source>
        <strain evidence="4 5">DSM 45601</strain>
    </source>
</reference>
<dbReference type="RefSeq" id="WP_146159508.1">
    <property type="nucleotide sequence ID" value="NZ_PVZC01000006.1"/>
</dbReference>
<keyword evidence="2" id="KW-0472">Membrane</keyword>
<dbReference type="Proteomes" id="UP000237846">
    <property type="component" value="Unassembled WGS sequence"/>
</dbReference>
<name>A0A2T0Q0E2_9ACTN</name>
<feature type="transmembrane region" description="Helical" evidence="2">
    <location>
        <begin position="599"/>
        <end position="617"/>
    </location>
</feature>
<feature type="compositionally biased region" description="Low complexity" evidence="1">
    <location>
        <begin position="37"/>
        <end position="56"/>
    </location>
</feature>
<comment type="caution">
    <text evidence="4">The sequence shown here is derived from an EMBL/GenBank/DDBJ whole genome shotgun (WGS) entry which is preliminary data.</text>
</comment>
<dbReference type="SUPFAM" id="SSF53649">
    <property type="entry name" value="Alkaline phosphatase-like"/>
    <property type="match status" value="1"/>
</dbReference>
<feature type="transmembrane region" description="Helical" evidence="2">
    <location>
        <begin position="493"/>
        <end position="513"/>
    </location>
</feature>
<sequence>MEYGSRSIRAPRIRERLLAALAALLAVAVWTQPAAADTAGADATAEADGTAGAADTAADEAEPDRADPDEPAEPAGTAEGVEAATDHVVLIGVPGLTWEDITPEGTPTLWRTAERGAAANLSIRTVTPRTCPMDGWLTISAGQRATWRPPDSPGCVLPTATDDGPGGSGATVPEFDTIAAANAGSHYGARVGSLGQAVRDAGGRTLAVGPGAVLGAADRTGAVDLYASGVGRVTDAQWSAATLAVVDIDDLARAYLPLWPETEEGEEPEEPEAEPVPERPELLERVDDAVAAVLDAAPGDAAVLVAGTSGTGGGSELNVLLARGPAPTGGEYRPPYLSSDSTRHPGLVTLTDIPTAVLRTLGAEPATGMIGRLWRPADGPEDTADALHRLRDVNDTAMVVDRVKAPFFTFLVAALVAALGLGVLAVWGSGRRTADVPLRLGPLALPASAAARLAAAAGPVRALAGPALLAAMALPVAVYLANLVPWWRVEPAPPALVGTVAAITALITALAAAGPWRRSPLGPGAFVAAFTALVMGVDIATGASLQMNNLTGYSPIVAGRFYGTGNLPLAALTASLLIALSCLTQVLRTRAPHRSRAWLAAPAALVGAVTIVVVGWPGLGTSFGGVIVLVPAIGVTVMMLAGWRVTVLRFALAGGAGLVLVLSFAFLDYLRPASERSHFGAFFGQILDGEAVTVVVRKLAAMVGTLSNWPLTLLTVCALVALFAIAARPAHGAVLRRVYGHAPLVRAAVVGCLTTGAVGLATKDSGIALPAFSLTLAAAFVLYTGIRVASAAAPEAVPPADDDDDGEGELAVLTATGPAGPR</sequence>
<feature type="transmembrane region" description="Helical" evidence="2">
    <location>
        <begin position="407"/>
        <end position="427"/>
    </location>
</feature>
<dbReference type="OrthoDB" id="3264110at2"/>
<feature type="transmembrane region" description="Helical" evidence="2">
    <location>
        <begin position="767"/>
        <end position="786"/>
    </location>
</feature>